<dbReference type="InterPro" id="IPR036259">
    <property type="entry name" value="MFS_trans_sf"/>
</dbReference>
<keyword evidence="5 7" id="KW-1133">Transmembrane helix</keyword>
<dbReference type="InterPro" id="IPR000109">
    <property type="entry name" value="POT_fam"/>
</dbReference>
<gene>
    <name evidence="8" type="ORF">GCM10009754_16120</name>
</gene>
<evidence type="ECO:0000256" key="6">
    <source>
        <dbReference type="ARBA" id="ARBA00023136"/>
    </source>
</evidence>
<feature type="transmembrane region" description="Helical" evidence="7">
    <location>
        <begin position="60"/>
        <end position="82"/>
    </location>
</feature>
<evidence type="ECO:0000256" key="4">
    <source>
        <dbReference type="ARBA" id="ARBA00022692"/>
    </source>
</evidence>
<dbReference type="Pfam" id="PF00854">
    <property type="entry name" value="PTR2"/>
    <property type="match status" value="1"/>
</dbReference>
<accession>A0ABN2QAP9</accession>
<keyword evidence="9" id="KW-1185">Reference proteome</keyword>
<dbReference type="NCBIfam" id="TIGR00924">
    <property type="entry name" value="yjdL_sub1_fam"/>
    <property type="match status" value="1"/>
</dbReference>
<comment type="subcellular location">
    <subcellularLocation>
        <location evidence="1">Cell membrane</location>
        <topology evidence="1">Multi-pass membrane protein</topology>
    </subcellularLocation>
</comment>
<keyword evidence="3" id="KW-1003">Cell membrane</keyword>
<evidence type="ECO:0000313" key="9">
    <source>
        <dbReference type="Proteomes" id="UP001501116"/>
    </source>
</evidence>
<feature type="transmembrane region" description="Helical" evidence="7">
    <location>
        <begin position="190"/>
        <end position="210"/>
    </location>
</feature>
<evidence type="ECO:0000313" key="8">
    <source>
        <dbReference type="EMBL" id="GAA1948490.1"/>
    </source>
</evidence>
<dbReference type="CDD" id="cd17346">
    <property type="entry name" value="MFS_DtpA_like"/>
    <property type="match status" value="1"/>
</dbReference>
<keyword evidence="6 7" id="KW-0472">Membrane</keyword>
<dbReference type="Gene3D" id="1.20.1250.20">
    <property type="entry name" value="MFS general substrate transporter like domains"/>
    <property type="match status" value="1"/>
</dbReference>
<dbReference type="PANTHER" id="PTHR23517:SF15">
    <property type="entry name" value="PROTON-DEPENDENT OLIGOPEPTIDE FAMILY TRANSPORT PROTEIN"/>
    <property type="match status" value="1"/>
</dbReference>
<feature type="transmembrane region" description="Helical" evidence="7">
    <location>
        <begin position="471"/>
        <end position="490"/>
    </location>
</feature>
<feature type="transmembrane region" description="Helical" evidence="7">
    <location>
        <begin position="33"/>
        <end position="48"/>
    </location>
</feature>
<name>A0ABN2QAP9_9PSEU</name>
<feature type="transmembrane region" description="Helical" evidence="7">
    <location>
        <begin position="235"/>
        <end position="257"/>
    </location>
</feature>
<evidence type="ECO:0000256" key="5">
    <source>
        <dbReference type="ARBA" id="ARBA00022989"/>
    </source>
</evidence>
<feature type="transmembrane region" description="Helical" evidence="7">
    <location>
        <begin position="345"/>
        <end position="363"/>
    </location>
</feature>
<evidence type="ECO:0000256" key="3">
    <source>
        <dbReference type="ARBA" id="ARBA00022475"/>
    </source>
</evidence>
<dbReference type="EMBL" id="BAAANN010000005">
    <property type="protein sequence ID" value="GAA1948490.1"/>
    <property type="molecule type" value="Genomic_DNA"/>
</dbReference>
<feature type="transmembrane region" description="Helical" evidence="7">
    <location>
        <begin position="94"/>
        <end position="110"/>
    </location>
</feature>
<evidence type="ECO:0000256" key="7">
    <source>
        <dbReference type="SAM" id="Phobius"/>
    </source>
</evidence>
<feature type="transmembrane region" description="Helical" evidence="7">
    <location>
        <begin position="263"/>
        <end position="284"/>
    </location>
</feature>
<feature type="transmembrane region" description="Helical" evidence="7">
    <location>
        <begin position="296"/>
        <end position="313"/>
    </location>
</feature>
<dbReference type="Proteomes" id="UP001501116">
    <property type="component" value="Unassembled WGS sequence"/>
</dbReference>
<reference evidence="8 9" key="1">
    <citation type="journal article" date="2019" name="Int. J. Syst. Evol. Microbiol.">
        <title>The Global Catalogue of Microorganisms (GCM) 10K type strain sequencing project: providing services to taxonomists for standard genome sequencing and annotation.</title>
        <authorList>
            <consortium name="The Broad Institute Genomics Platform"/>
            <consortium name="The Broad Institute Genome Sequencing Center for Infectious Disease"/>
            <person name="Wu L."/>
            <person name="Ma J."/>
        </authorList>
    </citation>
    <scope>NUCLEOTIDE SEQUENCE [LARGE SCALE GENOMIC DNA]</scope>
    <source>
        <strain evidence="8 9">JCM 14545</strain>
    </source>
</reference>
<dbReference type="InterPro" id="IPR005279">
    <property type="entry name" value="Dipep/tripep_permease"/>
</dbReference>
<feature type="transmembrane region" description="Helical" evidence="7">
    <location>
        <begin position="153"/>
        <end position="178"/>
    </location>
</feature>
<keyword evidence="4 7" id="KW-0812">Transmembrane</keyword>
<protein>
    <submittedName>
        <fullName evidence="8">Peptide MFS transporter</fullName>
    </submittedName>
</protein>
<evidence type="ECO:0000256" key="2">
    <source>
        <dbReference type="ARBA" id="ARBA00022448"/>
    </source>
</evidence>
<sequence length="501" mass="53202">MALNHRAGHAERTFLGHPRGLSTLFMTEMWERFSYYGMKAILLYYMYYEAVNGGLGLDKSLAKSLVSVYGAALYMSGIAGGWLSDRLLGARRSIAGGAVLIMFAHITLAMPGGGATALYLSMILLVLGTGMLKPNITKGVGDLYEKGDTRRDAGFTLFVMGVQIGAFLAPIIVGNVLARPSQDDPTGNHFHLGFGAAAIGMALGLAQYLLRAKKTMGDAGTHIPNPIEPESRVRVFGTALGGLAVLALVVVVLALTGTLSAEGVVNAISIVSLVLPLVYFAVMLKSSKVTAQERGQVVAYIPLFLAMVVFWFIEEQQAGVMAQYADQQTALDAWGFHIDPTLVQTVNPVMMLVFSPVVAVLWTKLRRQPSTPQKFSVGLVLTGLGFAILFLPWLLHGADAKIDPIWPLLSLATIAVGELFVNPVSLSATTQLAPAAFAAQVVGLNYAANAAGQGLIAQASKGYDAASSGPYFGIFGVIAMLVGVGLWFYAPVIQRRMAGKS</sequence>
<dbReference type="SUPFAM" id="SSF103473">
    <property type="entry name" value="MFS general substrate transporter"/>
    <property type="match status" value="1"/>
</dbReference>
<dbReference type="InterPro" id="IPR050171">
    <property type="entry name" value="MFS_Transporters"/>
</dbReference>
<organism evidence="8 9">
    <name type="scientific">Amycolatopsis minnesotensis</name>
    <dbReference type="NCBI Taxonomy" id="337894"/>
    <lineage>
        <taxon>Bacteria</taxon>
        <taxon>Bacillati</taxon>
        <taxon>Actinomycetota</taxon>
        <taxon>Actinomycetes</taxon>
        <taxon>Pseudonocardiales</taxon>
        <taxon>Pseudonocardiaceae</taxon>
        <taxon>Amycolatopsis</taxon>
    </lineage>
</organism>
<evidence type="ECO:0000256" key="1">
    <source>
        <dbReference type="ARBA" id="ARBA00004651"/>
    </source>
</evidence>
<feature type="transmembrane region" description="Helical" evidence="7">
    <location>
        <begin position="116"/>
        <end position="132"/>
    </location>
</feature>
<feature type="transmembrane region" description="Helical" evidence="7">
    <location>
        <begin position="375"/>
        <end position="395"/>
    </location>
</feature>
<keyword evidence="2" id="KW-0813">Transport</keyword>
<dbReference type="PANTHER" id="PTHR23517">
    <property type="entry name" value="RESISTANCE PROTEIN MDTM, PUTATIVE-RELATED-RELATED"/>
    <property type="match status" value="1"/>
</dbReference>
<proteinExistence type="predicted"/>
<comment type="caution">
    <text evidence="8">The sequence shown here is derived from an EMBL/GenBank/DDBJ whole genome shotgun (WGS) entry which is preliminary data.</text>
</comment>